<evidence type="ECO:0000313" key="1">
    <source>
        <dbReference type="EMBL" id="GJN14665.1"/>
    </source>
</evidence>
<dbReference type="PANTHER" id="PTHR33086:SF51">
    <property type="entry name" value="OS06G0307900 PROTEIN"/>
    <property type="match status" value="1"/>
</dbReference>
<organism evidence="1 2">
    <name type="scientific">Eleusine coracana subsp. coracana</name>
    <dbReference type="NCBI Taxonomy" id="191504"/>
    <lineage>
        <taxon>Eukaryota</taxon>
        <taxon>Viridiplantae</taxon>
        <taxon>Streptophyta</taxon>
        <taxon>Embryophyta</taxon>
        <taxon>Tracheophyta</taxon>
        <taxon>Spermatophyta</taxon>
        <taxon>Magnoliopsida</taxon>
        <taxon>Liliopsida</taxon>
        <taxon>Poales</taxon>
        <taxon>Poaceae</taxon>
        <taxon>PACMAD clade</taxon>
        <taxon>Chloridoideae</taxon>
        <taxon>Cynodonteae</taxon>
        <taxon>Eleusininae</taxon>
        <taxon>Eleusine</taxon>
    </lineage>
</organism>
<accession>A0AAV5DXM3</accession>
<evidence type="ECO:0000313" key="2">
    <source>
        <dbReference type="Proteomes" id="UP001054889"/>
    </source>
</evidence>
<proteinExistence type="predicted"/>
<sequence length="279" mass="30162">MPLRRLLGLSAAAAARYRRGLSTAASRRPPWAIIRKREQLIRSPALRASFQLATPPCVSRLFVPTHFIDPSPFPDRDGDIMPLLGCGVRAASGDGLLLLDSMDGRATAPIVRKHGTLQARQPVDGLRVLGRYRRFGVSEGKLRYAEVSQKKPFILSSFTLDDDGSSWTLEHRVALSPLLPDENQEGENTPCIGVIDPLDASMMCLILGDHAISVDMDKSKVLALSLLDRGGGSVPPFTGFLQPCVLPPWLGATPIPAGGKKERAKGNTLADVLVRSGRD</sequence>
<dbReference type="AlphaFoldDB" id="A0AAV5DXM3"/>
<reference evidence="1" key="2">
    <citation type="submission" date="2021-12" db="EMBL/GenBank/DDBJ databases">
        <title>Resequencing data analysis of finger millet.</title>
        <authorList>
            <person name="Hatakeyama M."/>
            <person name="Aluri S."/>
            <person name="Balachadran M.T."/>
            <person name="Sivarajan S.R."/>
            <person name="Poveda L."/>
            <person name="Shimizu-Inatsugi R."/>
            <person name="Schlapbach R."/>
            <person name="Sreeman S.M."/>
            <person name="Shimizu K.K."/>
        </authorList>
    </citation>
    <scope>NUCLEOTIDE SEQUENCE</scope>
</reference>
<evidence type="ECO:0008006" key="3">
    <source>
        <dbReference type="Google" id="ProtNLM"/>
    </source>
</evidence>
<dbReference type="PANTHER" id="PTHR33086">
    <property type="entry name" value="OS05G0468200 PROTEIN-RELATED"/>
    <property type="match status" value="1"/>
</dbReference>
<protein>
    <recommendedName>
        <fullName evidence="3">DUF1618 domain-containing protein</fullName>
    </recommendedName>
</protein>
<name>A0AAV5DXM3_ELECO</name>
<gene>
    <name evidence="1" type="primary">gb01519</name>
    <name evidence="1" type="ORF">PR202_gb01519</name>
</gene>
<comment type="caution">
    <text evidence="1">The sequence shown here is derived from an EMBL/GenBank/DDBJ whole genome shotgun (WGS) entry which is preliminary data.</text>
</comment>
<dbReference type="EMBL" id="BQKI01000071">
    <property type="protein sequence ID" value="GJN14665.1"/>
    <property type="molecule type" value="Genomic_DNA"/>
</dbReference>
<keyword evidence="2" id="KW-1185">Reference proteome</keyword>
<dbReference type="Proteomes" id="UP001054889">
    <property type="component" value="Unassembled WGS sequence"/>
</dbReference>
<reference evidence="1" key="1">
    <citation type="journal article" date="2018" name="DNA Res.">
        <title>Multiple hybrid de novo genome assembly of finger millet, an orphan allotetraploid crop.</title>
        <authorList>
            <person name="Hatakeyama M."/>
            <person name="Aluri S."/>
            <person name="Balachadran M.T."/>
            <person name="Sivarajan S.R."/>
            <person name="Patrignani A."/>
            <person name="Gruter S."/>
            <person name="Poveda L."/>
            <person name="Shimizu-Inatsugi R."/>
            <person name="Baeten J."/>
            <person name="Francoijs K.J."/>
            <person name="Nataraja K.N."/>
            <person name="Reddy Y.A.N."/>
            <person name="Phadnis S."/>
            <person name="Ravikumar R.L."/>
            <person name="Schlapbach R."/>
            <person name="Sreeman S.M."/>
            <person name="Shimizu K.K."/>
        </authorList>
    </citation>
    <scope>NUCLEOTIDE SEQUENCE</scope>
</reference>